<dbReference type="Pfam" id="PF12770">
    <property type="entry name" value="CHAT"/>
    <property type="match status" value="1"/>
</dbReference>
<dbReference type="Gene3D" id="1.25.40.10">
    <property type="entry name" value="Tetratricopeptide repeat domain"/>
    <property type="match status" value="1"/>
</dbReference>
<keyword evidence="3" id="KW-1185">Reference proteome</keyword>
<comment type="caution">
    <text evidence="2">The sequence shown here is derived from an EMBL/GenBank/DDBJ whole genome shotgun (WGS) entry which is preliminary data.</text>
</comment>
<gene>
    <name evidence="2" type="ORF">GLIP_4072</name>
</gene>
<dbReference type="STRING" id="1127673.GLIP_4072"/>
<protein>
    <recommendedName>
        <fullName evidence="1">CHAT domain-containing protein</fullName>
    </recommendedName>
</protein>
<dbReference type="PANTHER" id="PTHR10098">
    <property type="entry name" value="RAPSYN-RELATED"/>
    <property type="match status" value="1"/>
</dbReference>
<accession>K6YJ96</accession>
<dbReference type="eggNOG" id="COG4995">
    <property type="taxonomic scope" value="Bacteria"/>
</dbReference>
<sequence length="1052" mass="120183">MNAQTALLKISEAEQQLHFKVIVNEQLLLEKTINNKEGDEYFEVLQFNQLQNNVKVVVNYDNFAPQINLTELNEAENQAYLTASKTLANLSVKPSISHNAILTNLTHKNLQSDFSQWSLRRLKQISKEHKHWSLSFLASIRLNQFSANDIVSQCHSLTSLFEPSKHLDTSLKVSYAAQLAATLYVFSKHHGKLNSEPSSNLTQNQFLQQCGLIFTELQSPQQTELDLDKYAKYIYQEILESLSDSPKWLTADILHHLWFYYNFRERHDLALETAESAISKAKQAPEFAFLMPELYSNAFLSSYRQGAFAQAHNYLNQGLNLDSQTDSLKIASLLFSKGFLFYQTGEFDTGSRYFNKTISEMQTETPNQAWKLENCLDTNNGNLMIARAAVMIGATSREEEQLSEAELWLQCAAHLLRDKNDYYQIVLQVELAKTAIKQNQFDQAKVHLENVLNDPRTLYSTQIDAKILEQKINILYLGEKYDKDELDKLASLLGYTSFFDEHITQLENTALPIKQIEVFTLLVQISHQQKAYKWVNIFADKAMSLIEKSRTSVANPQAWNAARFSFINTYIVSLLDESRLQTSQGDYAKLFEVLEKYYSVDPRFEKNLFSINDTTSENAEQIKRLYDIWLAEEKIILMSETDNEKSRLYEARDDYLAQVLKHQNDSLVLPNINLFEFQKLLPAEQMLVRFFSDGEIMYSLNITRNHQEVRKIARVTELKEMVNNYVDGTAASNKPWLTSKFRHIPLLPVEMIRRQGIDKILIIPDESLHKMPFSMWNTATDERRYKPLVESVQSIFITSASSYLEDIVRTKSENFEVSIFANPDFTIQQNSKTGSPNGSEFKTLFGVSSLPGTLEEAEFMAGLFSEQQINRGISENATSQFLMSDKVRNSKILHIGTHGYFDQQLPDIVGVLTAGAKENGHITPGFLSLNQLLSKPVSSDLVFVSGCETMVGKNYKGSGMRSITRGFLAQGAKSVVGTIWPIQDRPTSVFVKKFYVNLLETDGDAPRALQITQHDFHRGGKYRHPKYWAGFVLTSTNQVDSQIFSQEIANNR</sequence>
<dbReference type="SUPFAM" id="SSF48452">
    <property type="entry name" value="TPR-like"/>
    <property type="match status" value="2"/>
</dbReference>
<feature type="domain" description="CHAT" evidence="1">
    <location>
        <begin position="750"/>
        <end position="1033"/>
    </location>
</feature>
<dbReference type="Proteomes" id="UP000006334">
    <property type="component" value="Unassembled WGS sequence"/>
</dbReference>
<dbReference type="InterPro" id="IPR011990">
    <property type="entry name" value="TPR-like_helical_dom_sf"/>
</dbReference>
<evidence type="ECO:0000313" key="3">
    <source>
        <dbReference type="Proteomes" id="UP000006334"/>
    </source>
</evidence>
<reference evidence="2 3" key="1">
    <citation type="journal article" date="2017" name="Antonie Van Leeuwenhoek">
        <title>Rhizobium rhizosphaerae sp. nov., a novel species isolated from rice rhizosphere.</title>
        <authorList>
            <person name="Zhao J.J."/>
            <person name="Zhang J."/>
            <person name="Zhang R.J."/>
            <person name="Zhang C.W."/>
            <person name="Yin H.Q."/>
            <person name="Zhang X.X."/>
        </authorList>
    </citation>
    <scope>NUCLEOTIDE SEQUENCE [LARGE SCALE GENOMIC DNA]</scope>
    <source>
        <strain evidence="2 3">E3</strain>
    </source>
</reference>
<dbReference type="InterPro" id="IPR024983">
    <property type="entry name" value="CHAT_dom"/>
</dbReference>
<evidence type="ECO:0000313" key="2">
    <source>
        <dbReference type="EMBL" id="GAC16683.1"/>
    </source>
</evidence>
<name>K6YJ96_9ALTE</name>
<organism evidence="2 3">
    <name type="scientific">Aliiglaciecola lipolytica E3</name>
    <dbReference type="NCBI Taxonomy" id="1127673"/>
    <lineage>
        <taxon>Bacteria</taxon>
        <taxon>Pseudomonadati</taxon>
        <taxon>Pseudomonadota</taxon>
        <taxon>Gammaproteobacteria</taxon>
        <taxon>Alteromonadales</taxon>
        <taxon>Alteromonadaceae</taxon>
        <taxon>Aliiglaciecola</taxon>
    </lineage>
</organism>
<proteinExistence type="predicted"/>
<evidence type="ECO:0000259" key="1">
    <source>
        <dbReference type="Pfam" id="PF12770"/>
    </source>
</evidence>
<dbReference type="AlphaFoldDB" id="K6YJ96"/>
<dbReference type="EMBL" id="BAEN01000076">
    <property type="protein sequence ID" value="GAC16683.1"/>
    <property type="molecule type" value="Genomic_DNA"/>
</dbReference>